<evidence type="ECO:0000259" key="18">
    <source>
        <dbReference type="Pfam" id="PF02516"/>
    </source>
</evidence>
<dbReference type="EMBL" id="CP000609">
    <property type="protein sequence ID" value="ABO34471.1"/>
    <property type="molecule type" value="Genomic_DNA"/>
</dbReference>
<feature type="transmembrane region" description="Helical" evidence="17">
    <location>
        <begin position="273"/>
        <end position="294"/>
    </location>
</feature>
<feature type="transmembrane region" description="Helical" evidence="17">
    <location>
        <begin position="371"/>
        <end position="388"/>
    </location>
</feature>
<dbReference type="OrthoDB" id="82393at2157"/>
<evidence type="ECO:0000313" key="21">
    <source>
        <dbReference type="Proteomes" id="UP000000253"/>
    </source>
</evidence>
<comment type="catalytic activity">
    <reaction evidence="16">
        <text>an archaeal dolichyl phosphooligosaccharide + [protein]-L-asparagine = an archaeal dolichyl phosphate + a glycoprotein with the oligosaccharide chain attached by N-beta-D-glycosyl linkage to a protein L-asparagine.</text>
        <dbReference type="EC" id="2.4.99.21"/>
    </reaction>
</comment>
<dbReference type="AlphaFoldDB" id="A4FWA0"/>
<evidence type="ECO:0000256" key="3">
    <source>
        <dbReference type="ARBA" id="ARBA00004651"/>
    </source>
</evidence>
<dbReference type="InterPro" id="IPR048999">
    <property type="entry name" value="STT3-PglB_core"/>
</dbReference>
<evidence type="ECO:0000256" key="2">
    <source>
        <dbReference type="ARBA" id="ARBA00001946"/>
    </source>
</evidence>
<feature type="transmembrane region" description="Helical" evidence="17">
    <location>
        <begin position="337"/>
        <end position="359"/>
    </location>
</feature>
<evidence type="ECO:0000256" key="15">
    <source>
        <dbReference type="ARBA" id="ARBA00030679"/>
    </source>
</evidence>
<evidence type="ECO:0000256" key="16">
    <source>
        <dbReference type="ARBA" id="ARBA00034066"/>
    </source>
</evidence>
<feature type="domain" description="STT3/PglB/AglB core" evidence="19">
    <location>
        <begin position="534"/>
        <end position="681"/>
    </location>
</feature>
<evidence type="ECO:0000256" key="17">
    <source>
        <dbReference type="SAM" id="Phobius"/>
    </source>
</evidence>
<keyword evidence="10" id="KW-0479">Metal-binding</keyword>
<feature type="transmembrane region" description="Helical" evidence="17">
    <location>
        <begin position="394"/>
        <end position="414"/>
    </location>
</feature>
<feature type="transmembrane region" description="Helical" evidence="17">
    <location>
        <begin position="20"/>
        <end position="36"/>
    </location>
</feature>
<dbReference type="InterPro" id="IPR048307">
    <property type="entry name" value="STT3_N"/>
</dbReference>
<dbReference type="GeneID" id="4927862"/>
<keyword evidence="9 17" id="KW-0812">Transmembrane</keyword>
<protein>
    <recommendedName>
        <fullName evidence="6">dolichyl-phosphooligosaccharide-protein glycotransferase</fullName>
        <ecNumber evidence="6">2.4.99.21</ecNumber>
    </recommendedName>
    <alternativeName>
        <fullName evidence="15">Oligosaccharyl transferase</fullName>
    </alternativeName>
</protein>
<name>A4FWA0_METM5</name>
<evidence type="ECO:0000256" key="11">
    <source>
        <dbReference type="ARBA" id="ARBA00022842"/>
    </source>
</evidence>
<sequence length="853" mass="95661">MGELLNKISDFFKKNEKIKLILIILFIGMMSFQIRAQTADMPFAEDSQYLKELFSDDNGRMYLTALDPYYYLRLTENYQNSGYSHVGETIVQIDNKNVPYDTIQYAPPGHTVGSVSALSIATIIVYSLWNSLDSTVTLLNAAFWVPAIMSIFLGIPVFFIIRRNTSSNMGGLVGALLLISSQSLIYKTSAGFSDTPIFEILPLLFIVWLIMEAIHAQDNTKKSVIFGGLATILMGIYPKMWLGWWYAYDITAGFMAIYLAYEYITKSKNLKNVLYTSTLFLIGGGLIISLISGINKFIQGVFSPIGFTAISEGSKITGWPNVYTTVSELAIPTFNEIITNSVGSILLFIVGVIGIMFSFVSFRHEKREFDIKYALYLTLWLLATFYAATKGVRFIALMTPALAIGIGIFAGQVENILKRYEKKVEYILYPVIGIISAVTLFKYGAEISDILIPTTYVPIVVYISIISILSLLIYKISDIISEKENAFKKVFGILLAIMLVLPSMATAVPFYTAPTMNDGWMDSLNWIKTETPENSVVTCWWDNGHIYTWATRKMVTFDGGSQNTPRAYWVGHAFSTSDENLSVGILRMLASSGDSAFDEDSLLLKKTGSVKDTVNILNEILPLSKKDAKALLLEKYGLNSTEVDEIIALTHPENTNPDYLITYNRMTDIAQVWSMFGNWNFSLPSDTDNSVRDKGYYQKLTGTAEVINKTTVIRLPLYSGDEYDIINIIEISQSGIATANALIDTEGQVEMQTPNFHKLILKFGENVYEQDINENGDYSEIVRLEKVSEDTYQVYAWISTKDLEDSVYTKLHFLDGYGLEKISLEKASQDPTTYGVQPGFKVYSVNYGTEYLN</sequence>
<comment type="cofactor">
    <cofactor evidence="2">
        <name>Mg(2+)</name>
        <dbReference type="ChEBI" id="CHEBI:18420"/>
    </cofactor>
</comment>
<keyword evidence="8 20" id="KW-0808">Transferase</keyword>
<evidence type="ECO:0000256" key="4">
    <source>
        <dbReference type="ARBA" id="ARBA00004922"/>
    </source>
</evidence>
<dbReference type="PANTHER" id="PTHR13872">
    <property type="entry name" value="DOLICHYL-DIPHOSPHOOLIGOSACCHARIDE--PROTEIN GLYCOSYLTRANSFERASE SUBUNIT"/>
    <property type="match status" value="1"/>
</dbReference>
<reference evidence="20 21" key="1">
    <citation type="submission" date="2007-03" db="EMBL/GenBank/DDBJ databases">
        <title>Complete sequence of chromosome of Methanococcus maripaludis C5.</title>
        <authorList>
            <consortium name="US DOE Joint Genome Institute"/>
            <person name="Copeland A."/>
            <person name="Lucas S."/>
            <person name="Lapidus A."/>
            <person name="Barry K."/>
            <person name="Glavina del Rio T."/>
            <person name="Dalin E."/>
            <person name="Tice H."/>
            <person name="Pitluck S."/>
            <person name="Chertkov O."/>
            <person name="Brettin T."/>
            <person name="Bruce D."/>
            <person name="Han C."/>
            <person name="Detter J.C."/>
            <person name="Schmutz J."/>
            <person name="Larimer F."/>
            <person name="Land M."/>
            <person name="Hauser L."/>
            <person name="Kyrpides N."/>
            <person name="Mikhailova N."/>
            <person name="Sieprawska-Lupa M."/>
            <person name="Whitman W.B."/>
            <person name="Richardson P."/>
        </authorList>
    </citation>
    <scope>NUCLEOTIDE SEQUENCE [LARGE SCALE GENOMIC DNA]</scope>
    <source>
        <strain evidence="21">C5 / ATCC BAA-1333</strain>
    </source>
</reference>
<dbReference type="GO" id="GO:0046872">
    <property type="term" value="F:metal ion binding"/>
    <property type="evidence" value="ECO:0007669"/>
    <property type="project" value="UniProtKB-KW"/>
</dbReference>
<dbReference type="EC" id="2.4.99.21" evidence="6"/>
<keyword evidence="13 17" id="KW-0472">Membrane</keyword>
<gene>
    <name evidence="20" type="ordered locus">MmarC5_0154</name>
</gene>
<dbReference type="PANTHER" id="PTHR13872:SF1">
    <property type="entry name" value="DOLICHYL-DIPHOSPHOOLIGOSACCHARIDE--PROTEIN GLYCOSYLTRANSFERASE SUBUNIT STT3B"/>
    <property type="match status" value="1"/>
</dbReference>
<feature type="transmembrane region" description="Helical" evidence="17">
    <location>
        <begin position="192"/>
        <end position="211"/>
    </location>
</feature>
<feature type="transmembrane region" description="Helical" evidence="17">
    <location>
        <begin position="223"/>
        <end position="238"/>
    </location>
</feature>
<feature type="domain" description="Oligosaccharyl transferase STT3 N-terminal" evidence="18">
    <location>
        <begin position="29"/>
        <end position="458"/>
    </location>
</feature>
<dbReference type="GO" id="GO:0004576">
    <property type="term" value="F:oligosaccharyl transferase activity"/>
    <property type="evidence" value="ECO:0007669"/>
    <property type="project" value="InterPro"/>
</dbReference>
<dbReference type="KEGG" id="mmq:MmarC5_0154"/>
<dbReference type="Proteomes" id="UP000000253">
    <property type="component" value="Chromosome"/>
</dbReference>
<feature type="transmembrane region" description="Helical" evidence="17">
    <location>
        <begin position="244"/>
        <end position="261"/>
    </location>
</feature>
<dbReference type="BRENDA" id="2.4.99.18">
    <property type="organism ID" value="11919"/>
</dbReference>
<evidence type="ECO:0000313" key="20">
    <source>
        <dbReference type="EMBL" id="ABO34471.1"/>
    </source>
</evidence>
<dbReference type="RefSeq" id="WP_011867931.1">
    <property type="nucleotide sequence ID" value="NC_009135.1"/>
</dbReference>
<comment type="cofactor">
    <cofactor evidence="1">
        <name>Mn(2+)</name>
        <dbReference type="ChEBI" id="CHEBI:29035"/>
    </cofactor>
</comment>
<dbReference type="Pfam" id="PF21436">
    <property type="entry name" value="STT3-PglB_core"/>
    <property type="match status" value="1"/>
</dbReference>
<keyword evidence="7" id="KW-0328">Glycosyltransferase</keyword>
<dbReference type="Gene3D" id="3.40.50.12610">
    <property type="match status" value="1"/>
</dbReference>
<evidence type="ECO:0000256" key="7">
    <source>
        <dbReference type="ARBA" id="ARBA00022676"/>
    </source>
</evidence>
<dbReference type="CAZy" id="GT66">
    <property type="family name" value="Glycosyltransferase Family 66"/>
</dbReference>
<evidence type="ECO:0000256" key="6">
    <source>
        <dbReference type="ARBA" id="ARBA00012602"/>
    </source>
</evidence>
<keyword evidence="11" id="KW-0460">Magnesium</keyword>
<evidence type="ECO:0000256" key="14">
    <source>
        <dbReference type="ARBA" id="ARBA00023211"/>
    </source>
</evidence>
<keyword evidence="14" id="KW-0464">Manganese</keyword>
<feature type="transmembrane region" description="Helical" evidence="17">
    <location>
        <begin position="141"/>
        <end position="161"/>
    </location>
</feature>
<comment type="subcellular location">
    <subcellularLocation>
        <location evidence="3">Cell membrane</location>
        <topology evidence="3">Multi-pass membrane protein</topology>
    </subcellularLocation>
</comment>
<dbReference type="GO" id="GO:0005886">
    <property type="term" value="C:plasma membrane"/>
    <property type="evidence" value="ECO:0007669"/>
    <property type="project" value="UniProtKB-SubCell"/>
</dbReference>
<dbReference type="STRING" id="402880.MmarC5_0154"/>
<evidence type="ECO:0000256" key="9">
    <source>
        <dbReference type="ARBA" id="ARBA00022692"/>
    </source>
</evidence>
<comment type="similarity">
    <text evidence="5">Belongs to the STT3 family.</text>
</comment>
<feature type="transmembrane region" description="Helical" evidence="17">
    <location>
        <begin position="486"/>
        <end position="511"/>
    </location>
</feature>
<comment type="pathway">
    <text evidence="4">Protein modification; protein glycosylation.</text>
</comment>
<dbReference type="eggNOG" id="arCOG02044">
    <property type="taxonomic scope" value="Archaea"/>
</dbReference>
<dbReference type="HOGENOM" id="CLU_018380_0_0_2"/>
<keyword evidence="12 17" id="KW-1133">Transmembrane helix</keyword>
<evidence type="ECO:0000256" key="13">
    <source>
        <dbReference type="ARBA" id="ARBA00023136"/>
    </source>
</evidence>
<accession>A4FWA0</accession>
<evidence type="ECO:0000256" key="12">
    <source>
        <dbReference type="ARBA" id="ARBA00022989"/>
    </source>
</evidence>
<organism evidence="20 21">
    <name type="scientific">Methanococcus maripaludis (strain C5 / ATCC BAA-1333)</name>
    <dbReference type="NCBI Taxonomy" id="402880"/>
    <lineage>
        <taxon>Archaea</taxon>
        <taxon>Methanobacteriati</taxon>
        <taxon>Methanobacteriota</taxon>
        <taxon>Methanomada group</taxon>
        <taxon>Methanococci</taxon>
        <taxon>Methanococcales</taxon>
        <taxon>Methanococcaceae</taxon>
        <taxon>Methanococcus</taxon>
    </lineage>
</organism>
<dbReference type="Pfam" id="PF02516">
    <property type="entry name" value="STT3"/>
    <property type="match status" value="1"/>
</dbReference>
<dbReference type="InterPro" id="IPR003674">
    <property type="entry name" value="Oligo_trans_STT3"/>
</dbReference>
<evidence type="ECO:0000256" key="5">
    <source>
        <dbReference type="ARBA" id="ARBA00010810"/>
    </source>
</evidence>
<dbReference type="UniPathway" id="UPA00378"/>
<proteinExistence type="inferred from homology"/>
<feature type="transmembrane region" description="Helical" evidence="17">
    <location>
        <begin position="111"/>
        <end position="129"/>
    </location>
</feature>
<dbReference type="TCDB" id="9.B.142.3.6">
    <property type="family name" value="the integral membrane glycosyltransferase family 39 (gt39) family"/>
</dbReference>
<feature type="transmembrane region" description="Helical" evidence="17">
    <location>
        <begin position="450"/>
        <end position="474"/>
    </location>
</feature>
<evidence type="ECO:0000256" key="1">
    <source>
        <dbReference type="ARBA" id="ARBA00001936"/>
    </source>
</evidence>
<evidence type="ECO:0000259" key="19">
    <source>
        <dbReference type="Pfam" id="PF21436"/>
    </source>
</evidence>
<evidence type="ECO:0000256" key="10">
    <source>
        <dbReference type="ARBA" id="ARBA00022723"/>
    </source>
</evidence>
<evidence type="ECO:0000256" key="8">
    <source>
        <dbReference type="ARBA" id="ARBA00022679"/>
    </source>
</evidence>
<feature type="transmembrane region" description="Helical" evidence="17">
    <location>
        <begin position="426"/>
        <end position="444"/>
    </location>
</feature>